<dbReference type="RefSeq" id="WP_153684596.1">
    <property type="nucleotide sequence ID" value="NZ_WJIF01000004.1"/>
</dbReference>
<keyword evidence="1" id="KW-0732">Signal</keyword>
<keyword evidence="3" id="KW-1185">Reference proteome</keyword>
<protein>
    <recommendedName>
        <fullName evidence="4">Lipoprotein</fullName>
    </recommendedName>
</protein>
<evidence type="ECO:0000256" key="1">
    <source>
        <dbReference type="SAM" id="SignalP"/>
    </source>
</evidence>
<evidence type="ECO:0008006" key="4">
    <source>
        <dbReference type="Google" id="ProtNLM"/>
    </source>
</evidence>
<dbReference type="EMBL" id="WJIF01000004">
    <property type="protein sequence ID" value="MRG60152.1"/>
    <property type="molecule type" value="Genomic_DNA"/>
</dbReference>
<accession>A0A6I2F635</accession>
<name>A0A6I2F635_9MICO</name>
<dbReference type="Proteomes" id="UP000431080">
    <property type="component" value="Unassembled WGS sequence"/>
</dbReference>
<feature type="signal peptide" evidence="1">
    <location>
        <begin position="1"/>
        <end position="23"/>
    </location>
</feature>
<comment type="caution">
    <text evidence="2">The sequence shown here is derived from an EMBL/GenBank/DDBJ whole genome shotgun (WGS) entry which is preliminary data.</text>
</comment>
<gene>
    <name evidence="2" type="ORF">GE115_09760</name>
</gene>
<reference evidence="2 3" key="1">
    <citation type="submission" date="2019-10" db="EMBL/GenBank/DDBJ databases">
        <authorList>
            <person name="Nie G."/>
            <person name="Ming H."/>
            <person name="Yi B."/>
        </authorList>
    </citation>
    <scope>NUCLEOTIDE SEQUENCE [LARGE SCALE GENOMIC DNA]</scope>
    <source>
        <strain evidence="2 3">CFH 90414</strain>
    </source>
</reference>
<dbReference type="PROSITE" id="PS51257">
    <property type="entry name" value="PROKAR_LIPOPROTEIN"/>
    <property type="match status" value="1"/>
</dbReference>
<proteinExistence type="predicted"/>
<feature type="chain" id="PRO_5038534778" description="Lipoprotein" evidence="1">
    <location>
        <begin position="24"/>
        <end position="154"/>
    </location>
</feature>
<dbReference type="AlphaFoldDB" id="A0A6I2F635"/>
<evidence type="ECO:0000313" key="2">
    <source>
        <dbReference type="EMBL" id="MRG60152.1"/>
    </source>
</evidence>
<evidence type="ECO:0000313" key="3">
    <source>
        <dbReference type="Proteomes" id="UP000431080"/>
    </source>
</evidence>
<sequence>MASTSIRRAVLASVALASVFVLAACAPPKSVAETFPGEPVIEHAVEEDEEAAEESEEHAVEGETSAVWLGQGGQFAVTTWGSSTCPVVGTDLRVLEPAGQGNAVEIITKQYPDDQVCTMDLVPYTSVFWTPMNIAPTEVFTVHIDGTEIEVPVK</sequence>
<organism evidence="2 3">
    <name type="scientific">Agromyces agglutinans</name>
    <dbReference type="NCBI Taxonomy" id="2662258"/>
    <lineage>
        <taxon>Bacteria</taxon>
        <taxon>Bacillati</taxon>
        <taxon>Actinomycetota</taxon>
        <taxon>Actinomycetes</taxon>
        <taxon>Micrococcales</taxon>
        <taxon>Microbacteriaceae</taxon>
        <taxon>Agromyces</taxon>
    </lineage>
</organism>